<dbReference type="AlphaFoldDB" id="A0A2P2QYA2"/>
<evidence type="ECO:0000313" key="1">
    <source>
        <dbReference type="EMBL" id="MBX71891.1"/>
    </source>
</evidence>
<sequence>MRWHKSKYQEKNRPTTYVRVKKPKHQLLKARMNSKFPICKVAKRNRSVSHFSQYKSIQACA</sequence>
<dbReference type="EMBL" id="GGEC01091407">
    <property type="protein sequence ID" value="MBX71891.1"/>
    <property type="molecule type" value="Transcribed_RNA"/>
</dbReference>
<accession>A0A2P2QYA2</accession>
<organism evidence="1">
    <name type="scientific">Rhizophora mucronata</name>
    <name type="common">Asiatic mangrove</name>
    <dbReference type="NCBI Taxonomy" id="61149"/>
    <lineage>
        <taxon>Eukaryota</taxon>
        <taxon>Viridiplantae</taxon>
        <taxon>Streptophyta</taxon>
        <taxon>Embryophyta</taxon>
        <taxon>Tracheophyta</taxon>
        <taxon>Spermatophyta</taxon>
        <taxon>Magnoliopsida</taxon>
        <taxon>eudicotyledons</taxon>
        <taxon>Gunneridae</taxon>
        <taxon>Pentapetalae</taxon>
        <taxon>rosids</taxon>
        <taxon>fabids</taxon>
        <taxon>Malpighiales</taxon>
        <taxon>Rhizophoraceae</taxon>
        <taxon>Rhizophora</taxon>
    </lineage>
</organism>
<proteinExistence type="predicted"/>
<protein>
    <submittedName>
        <fullName evidence="1">Uncharacterized protein</fullName>
    </submittedName>
</protein>
<reference evidence="1" key="1">
    <citation type="submission" date="2018-02" db="EMBL/GenBank/DDBJ databases">
        <title>Rhizophora mucronata_Transcriptome.</title>
        <authorList>
            <person name="Meera S.P."/>
            <person name="Sreeshan A."/>
            <person name="Augustine A."/>
        </authorList>
    </citation>
    <scope>NUCLEOTIDE SEQUENCE</scope>
    <source>
        <tissue evidence="1">Leaf</tissue>
    </source>
</reference>
<name>A0A2P2QYA2_RHIMU</name>